<evidence type="ECO:0000259" key="1">
    <source>
        <dbReference type="SMART" id="SM00858"/>
    </source>
</evidence>
<dbReference type="AlphaFoldDB" id="A0A0J8WTR2"/>
<dbReference type="RefSeq" id="WP_019344969.1">
    <property type="nucleotide sequence ID" value="NZ_AGSZ01000214.1"/>
</dbReference>
<dbReference type="SMART" id="SM00858">
    <property type="entry name" value="SAF"/>
    <property type="match status" value="1"/>
</dbReference>
<gene>
    <name evidence="2" type="ORF">ACT17_20800</name>
</gene>
<dbReference type="PATRIC" id="fig|451644.5.peg.4303"/>
<sequence>MAESLNAPAWRRLTAARPDWTRTVAARRAAAAGLVILAAIAALRSDPHGDYAEIAVASHDLSPGVALTAADVHLDRRSTDTLPDGAQRDLAPVIGATLTAPVRRGEVLTDVRLLGSRLAESAAGPDARIVPVKLSDTALLDLIRPGDVVDVLTVTGEQDDKQQARPVVVASGAVVVLVSEKARGAGVGTERVALVALPARAANEVAAVSLVQAVTLTIH</sequence>
<dbReference type="Gene3D" id="3.90.1210.10">
    <property type="entry name" value="Antifreeze-like/N-acetylneuraminic acid synthase C-terminal domain"/>
    <property type="match status" value="1"/>
</dbReference>
<keyword evidence="2" id="KW-0966">Cell projection</keyword>
<organism evidence="2 3">
    <name type="scientific">Mycolicibacterium conceptionense</name>
    <dbReference type="NCBI Taxonomy" id="451644"/>
    <lineage>
        <taxon>Bacteria</taxon>
        <taxon>Bacillati</taxon>
        <taxon>Actinomycetota</taxon>
        <taxon>Actinomycetes</taxon>
        <taxon>Mycobacteriales</taxon>
        <taxon>Mycobacteriaceae</taxon>
        <taxon>Mycolicibacterium</taxon>
    </lineage>
</organism>
<keyword evidence="2" id="KW-0969">Cilium</keyword>
<evidence type="ECO:0000313" key="2">
    <source>
        <dbReference type="EMBL" id="KMV16399.1"/>
    </source>
</evidence>
<evidence type="ECO:0000313" key="3">
    <source>
        <dbReference type="Proteomes" id="UP000037594"/>
    </source>
</evidence>
<accession>A0A0J8WTR2</accession>
<name>A0A0J8WTR2_9MYCO</name>
<dbReference type="InterPro" id="IPR013974">
    <property type="entry name" value="SAF"/>
</dbReference>
<proteinExistence type="predicted"/>
<dbReference type="Proteomes" id="UP000037594">
    <property type="component" value="Unassembled WGS sequence"/>
</dbReference>
<protein>
    <submittedName>
        <fullName evidence="2">Flagellar basal body P-ring biosynthesis protein FlgA</fullName>
    </submittedName>
</protein>
<dbReference type="Pfam" id="PF08666">
    <property type="entry name" value="SAF"/>
    <property type="match status" value="1"/>
</dbReference>
<keyword evidence="2" id="KW-0282">Flagellum</keyword>
<dbReference type="CDD" id="cd11614">
    <property type="entry name" value="SAF_CpaB_FlgA_like"/>
    <property type="match status" value="1"/>
</dbReference>
<feature type="domain" description="SAF" evidence="1">
    <location>
        <begin position="52"/>
        <end position="114"/>
    </location>
</feature>
<dbReference type="OrthoDB" id="4808509at2"/>
<reference evidence="2 3" key="1">
    <citation type="submission" date="2015-06" db="EMBL/GenBank/DDBJ databases">
        <title>Genome sequence of Mycobacterium conceptionense strain MLE.</title>
        <authorList>
            <person name="Greninger A.L."/>
            <person name="Cunningham G."/>
            <person name="Chiu C.Y."/>
            <person name="Miller S."/>
        </authorList>
    </citation>
    <scope>NUCLEOTIDE SEQUENCE [LARGE SCALE GENOMIC DNA]</scope>
    <source>
        <strain evidence="2 3">MLE</strain>
    </source>
</reference>
<dbReference type="EMBL" id="LFOD01000021">
    <property type="protein sequence ID" value="KMV16399.1"/>
    <property type="molecule type" value="Genomic_DNA"/>
</dbReference>
<comment type="caution">
    <text evidence="2">The sequence shown here is derived from an EMBL/GenBank/DDBJ whole genome shotgun (WGS) entry which is preliminary data.</text>
</comment>